<keyword evidence="17" id="KW-1133">Transmembrane helix</keyword>
<keyword evidence="9" id="KW-0378">Hydrolase</keyword>
<dbReference type="SUPFAM" id="SSF56601">
    <property type="entry name" value="beta-lactamase/transpeptidase-like"/>
    <property type="match status" value="1"/>
</dbReference>
<dbReference type="FunFam" id="1.10.3810.10:FF:000001">
    <property type="entry name" value="Penicillin-binding protein 1A"/>
    <property type="match status" value="1"/>
</dbReference>
<dbReference type="InterPro" id="IPR001460">
    <property type="entry name" value="PCN-bd_Tpept"/>
</dbReference>
<evidence type="ECO:0000256" key="13">
    <source>
        <dbReference type="ARBA" id="ARBA00023268"/>
    </source>
</evidence>
<evidence type="ECO:0000256" key="1">
    <source>
        <dbReference type="ARBA" id="ARBA00004236"/>
    </source>
</evidence>
<evidence type="ECO:0000256" key="8">
    <source>
        <dbReference type="ARBA" id="ARBA00022679"/>
    </source>
</evidence>
<feature type="domain" description="Penicillin-binding protein transpeptidase" evidence="18">
    <location>
        <begin position="337"/>
        <end position="637"/>
    </location>
</feature>
<evidence type="ECO:0000256" key="14">
    <source>
        <dbReference type="ARBA" id="ARBA00023316"/>
    </source>
</evidence>
<evidence type="ECO:0000256" key="10">
    <source>
        <dbReference type="ARBA" id="ARBA00022960"/>
    </source>
</evidence>
<dbReference type="InterPro" id="IPR001264">
    <property type="entry name" value="Glyco_trans_51"/>
</dbReference>
<keyword evidence="7" id="KW-0328">Glycosyltransferase</keyword>
<dbReference type="Proteomes" id="UP000177383">
    <property type="component" value="Unassembled WGS sequence"/>
</dbReference>
<dbReference type="InterPro" id="IPR050396">
    <property type="entry name" value="Glycosyltr_51/Transpeptidase"/>
</dbReference>
<comment type="subcellular location">
    <subcellularLocation>
        <location evidence="1">Cell membrane</location>
    </subcellularLocation>
</comment>
<evidence type="ECO:0000256" key="2">
    <source>
        <dbReference type="ARBA" id="ARBA00007090"/>
    </source>
</evidence>
<sequence>MDKKLENNKTSFSLNSLIHKFHFRAKKKYLLPLIPFIIFIFAFYFFIIKDLPSPQNLGKYEIPQTTKIVDRHGKPLYEIFTGENRTLVKLKDIPKHLRLATLSIEDKDFYKHQGINPIGGMLRAVSQIVLKQQLQGGSTITQQLIKSALLTPERTITRKVKEIILAFWAERLYSKDEILEMYLNQVPYGGTAWGIEAAAETYFGKNVKDLTLAESTLLAGLPAAPTRYSPFGAHPEFAKRRQKEVLNRMVDDGYINQKERDKAVKEELKYNKPEINIKAPHFVMYVKQILVDKYGERLVEQGGLKVTTTLDLTLQEEAQKIVKDEVEDLQRLDVGNGAALVTRPPTGEILAMIGSKDYFATDSGNFNVTTALRQPGSSIKPLNYAIGLETKKITPSSLFLDVPTCFLTYGQKAYCPVNYDGKFHGPVQMRFALGNSFNIPAVKMMALNGVKDMVASSSAMGISSFKDPRRYGLSLTLGGGEVTMLDMTKAFGVFANTGIRKEPVSILKVEDRNHKVLEEYKDPNFVKDTNKSLTFPSTILISGKRVLSAETSFLISHILLDNNARSEAFGSSSFLNIGGHAVSVKTGTTDDKRDNWTIGYTPNFLVATWVGNNDNSPMNPYLSSGVTGAAPIWNKIMTTLLKKQPDLWPRQPAGVVGATVCSLSGASPPNPDQNAPDRGCPTRYEYYIKGTAPGSQDTLKQNVLIDKSTNQPAQPGQTENVEMQEHEVIKDMFSLYCIDCSHDNEKPTIIKL</sequence>
<dbReference type="GO" id="GO:0008360">
    <property type="term" value="P:regulation of cell shape"/>
    <property type="evidence" value="ECO:0007669"/>
    <property type="project" value="UniProtKB-KW"/>
</dbReference>
<name>A0A1F5ZQZ8_9BACT</name>
<accession>A0A1F5ZQZ8</accession>
<dbReference type="NCBIfam" id="TIGR02074">
    <property type="entry name" value="PBP_1a_fam"/>
    <property type="match status" value="1"/>
</dbReference>
<comment type="catalytic activity">
    <reaction evidence="16">
        <text>[GlcNAc-(1-&gt;4)-Mur2Ac(oyl-L-Ala-gamma-D-Glu-L-Lys-D-Ala-D-Ala)](n)-di-trans,octa-cis-undecaprenyl diphosphate + beta-D-GlcNAc-(1-&gt;4)-Mur2Ac(oyl-L-Ala-gamma-D-Glu-L-Lys-D-Ala-D-Ala)-di-trans,octa-cis-undecaprenyl diphosphate = [GlcNAc-(1-&gt;4)-Mur2Ac(oyl-L-Ala-gamma-D-Glu-L-Lys-D-Ala-D-Ala)](n+1)-di-trans,octa-cis-undecaprenyl diphosphate + di-trans,octa-cis-undecaprenyl diphosphate + H(+)</text>
        <dbReference type="Rhea" id="RHEA:23708"/>
        <dbReference type="Rhea" id="RHEA-COMP:9602"/>
        <dbReference type="Rhea" id="RHEA-COMP:9603"/>
        <dbReference type="ChEBI" id="CHEBI:15378"/>
        <dbReference type="ChEBI" id="CHEBI:58405"/>
        <dbReference type="ChEBI" id="CHEBI:60033"/>
        <dbReference type="ChEBI" id="CHEBI:78435"/>
        <dbReference type="EC" id="2.4.99.28"/>
    </reaction>
</comment>
<dbReference type="SUPFAM" id="SSF53955">
    <property type="entry name" value="Lysozyme-like"/>
    <property type="match status" value="1"/>
</dbReference>
<dbReference type="GO" id="GO:0071555">
    <property type="term" value="P:cell wall organization"/>
    <property type="evidence" value="ECO:0007669"/>
    <property type="project" value="UniProtKB-KW"/>
</dbReference>
<keyword evidence="5" id="KW-0121">Carboxypeptidase</keyword>
<evidence type="ECO:0000256" key="6">
    <source>
        <dbReference type="ARBA" id="ARBA00022670"/>
    </source>
</evidence>
<keyword evidence="11" id="KW-0573">Peptidoglycan synthesis</keyword>
<keyword evidence="12 17" id="KW-0472">Membrane</keyword>
<dbReference type="GO" id="GO:0009252">
    <property type="term" value="P:peptidoglycan biosynthetic process"/>
    <property type="evidence" value="ECO:0007669"/>
    <property type="project" value="UniProtKB-KW"/>
</dbReference>
<dbReference type="AlphaFoldDB" id="A0A1F5ZQZ8"/>
<evidence type="ECO:0000256" key="11">
    <source>
        <dbReference type="ARBA" id="ARBA00022984"/>
    </source>
</evidence>
<evidence type="ECO:0000313" key="21">
    <source>
        <dbReference type="Proteomes" id="UP000177383"/>
    </source>
</evidence>
<evidence type="ECO:0000256" key="5">
    <source>
        <dbReference type="ARBA" id="ARBA00022645"/>
    </source>
</evidence>
<feature type="transmembrane region" description="Helical" evidence="17">
    <location>
        <begin position="29"/>
        <end position="47"/>
    </location>
</feature>
<evidence type="ECO:0000259" key="18">
    <source>
        <dbReference type="Pfam" id="PF00905"/>
    </source>
</evidence>
<dbReference type="GO" id="GO:0009002">
    <property type="term" value="F:serine-type D-Ala-D-Ala carboxypeptidase activity"/>
    <property type="evidence" value="ECO:0007669"/>
    <property type="project" value="UniProtKB-EC"/>
</dbReference>
<keyword evidence="14" id="KW-0961">Cell wall biogenesis/degradation</keyword>
<dbReference type="PANTHER" id="PTHR32282:SF11">
    <property type="entry name" value="PENICILLIN-BINDING PROTEIN 1B"/>
    <property type="match status" value="1"/>
</dbReference>
<comment type="similarity">
    <text evidence="2">In the C-terminal section; belongs to the transpeptidase family.</text>
</comment>
<dbReference type="Gene3D" id="3.40.710.10">
    <property type="entry name" value="DD-peptidase/beta-lactamase superfamily"/>
    <property type="match status" value="1"/>
</dbReference>
<dbReference type="InterPro" id="IPR023346">
    <property type="entry name" value="Lysozyme-like_dom_sf"/>
</dbReference>
<dbReference type="EMBL" id="MFJE01000015">
    <property type="protein sequence ID" value="OGG14522.1"/>
    <property type="molecule type" value="Genomic_DNA"/>
</dbReference>
<gene>
    <name evidence="20" type="ORF">A2773_05595</name>
</gene>
<dbReference type="GO" id="GO:0030288">
    <property type="term" value="C:outer membrane-bounded periplasmic space"/>
    <property type="evidence" value="ECO:0007669"/>
    <property type="project" value="TreeGrafter"/>
</dbReference>
<evidence type="ECO:0000259" key="19">
    <source>
        <dbReference type="Pfam" id="PF00912"/>
    </source>
</evidence>
<dbReference type="InterPro" id="IPR036950">
    <property type="entry name" value="PBP_transglycosylase"/>
</dbReference>
<evidence type="ECO:0000256" key="16">
    <source>
        <dbReference type="ARBA" id="ARBA00049902"/>
    </source>
</evidence>
<dbReference type="Gene3D" id="1.10.3810.10">
    <property type="entry name" value="Biosynthetic peptidoglycan transglycosylase-like"/>
    <property type="match status" value="1"/>
</dbReference>
<dbReference type="PANTHER" id="PTHR32282">
    <property type="entry name" value="BINDING PROTEIN TRANSPEPTIDASE, PUTATIVE-RELATED"/>
    <property type="match status" value="1"/>
</dbReference>
<dbReference type="GO" id="GO:0008658">
    <property type="term" value="F:penicillin binding"/>
    <property type="evidence" value="ECO:0007669"/>
    <property type="project" value="InterPro"/>
</dbReference>
<dbReference type="GO" id="GO:0008955">
    <property type="term" value="F:peptidoglycan glycosyltransferase activity"/>
    <property type="evidence" value="ECO:0007669"/>
    <property type="project" value="UniProtKB-EC"/>
</dbReference>
<evidence type="ECO:0000256" key="7">
    <source>
        <dbReference type="ARBA" id="ARBA00022676"/>
    </source>
</evidence>
<evidence type="ECO:0000256" key="15">
    <source>
        <dbReference type="ARBA" id="ARBA00034000"/>
    </source>
</evidence>
<dbReference type="Pfam" id="PF00905">
    <property type="entry name" value="Transpeptidase"/>
    <property type="match status" value="1"/>
</dbReference>
<keyword evidence="13" id="KW-0511">Multifunctional enzyme</keyword>
<evidence type="ECO:0000313" key="20">
    <source>
        <dbReference type="EMBL" id="OGG14522.1"/>
    </source>
</evidence>
<comment type="similarity">
    <text evidence="3">In the N-terminal section; belongs to the glycosyltransferase 51 family.</text>
</comment>
<comment type="caution">
    <text evidence="20">The sequence shown here is derived from an EMBL/GenBank/DDBJ whole genome shotgun (WGS) entry which is preliminary data.</text>
</comment>
<evidence type="ECO:0000256" key="9">
    <source>
        <dbReference type="ARBA" id="ARBA00022801"/>
    </source>
</evidence>
<proteinExistence type="inferred from homology"/>
<comment type="catalytic activity">
    <reaction evidence="15">
        <text>Preferential cleavage: (Ac)2-L-Lys-D-Ala-|-D-Ala. Also transpeptidation of peptidyl-alanyl moieties that are N-acyl substituents of D-alanine.</text>
        <dbReference type="EC" id="3.4.16.4"/>
    </reaction>
</comment>
<keyword evidence="17" id="KW-0812">Transmembrane</keyword>
<evidence type="ECO:0000256" key="17">
    <source>
        <dbReference type="SAM" id="Phobius"/>
    </source>
</evidence>
<dbReference type="GO" id="GO:0005886">
    <property type="term" value="C:plasma membrane"/>
    <property type="evidence" value="ECO:0007669"/>
    <property type="project" value="UniProtKB-SubCell"/>
</dbReference>
<evidence type="ECO:0000256" key="12">
    <source>
        <dbReference type="ARBA" id="ARBA00023136"/>
    </source>
</evidence>
<keyword evidence="4" id="KW-1003">Cell membrane</keyword>
<reference evidence="20 21" key="1">
    <citation type="journal article" date="2016" name="Nat. Commun.">
        <title>Thousands of microbial genomes shed light on interconnected biogeochemical processes in an aquifer system.</title>
        <authorList>
            <person name="Anantharaman K."/>
            <person name="Brown C.T."/>
            <person name="Hug L.A."/>
            <person name="Sharon I."/>
            <person name="Castelle C.J."/>
            <person name="Probst A.J."/>
            <person name="Thomas B.C."/>
            <person name="Singh A."/>
            <person name="Wilkins M.J."/>
            <person name="Karaoz U."/>
            <person name="Brodie E.L."/>
            <person name="Williams K.H."/>
            <person name="Hubbard S.S."/>
            <person name="Banfield J.F."/>
        </authorList>
    </citation>
    <scope>NUCLEOTIDE SEQUENCE [LARGE SCALE GENOMIC DNA]</scope>
</reference>
<keyword evidence="8" id="KW-0808">Transferase</keyword>
<protein>
    <submittedName>
        <fullName evidence="20">Uncharacterized protein</fullName>
    </submittedName>
</protein>
<keyword evidence="6" id="KW-0645">Protease</keyword>
<evidence type="ECO:0000256" key="4">
    <source>
        <dbReference type="ARBA" id="ARBA00022475"/>
    </source>
</evidence>
<keyword evidence="10" id="KW-0133">Cell shape</keyword>
<evidence type="ECO:0000256" key="3">
    <source>
        <dbReference type="ARBA" id="ARBA00007739"/>
    </source>
</evidence>
<organism evidence="20 21">
    <name type="scientific">Candidatus Gottesmanbacteria bacterium RIFCSPHIGHO2_01_FULL_39_10</name>
    <dbReference type="NCBI Taxonomy" id="1798375"/>
    <lineage>
        <taxon>Bacteria</taxon>
        <taxon>Candidatus Gottesmaniibacteriota</taxon>
    </lineage>
</organism>
<dbReference type="STRING" id="1798375.A2773_05595"/>
<feature type="domain" description="Glycosyl transferase family 51" evidence="19">
    <location>
        <begin position="73"/>
        <end position="249"/>
    </location>
</feature>
<dbReference type="GO" id="GO:0006508">
    <property type="term" value="P:proteolysis"/>
    <property type="evidence" value="ECO:0007669"/>
    <property type="project" value="UniProtKB-KW"/>
</dbReference>
<dbReference type="Pfam" id="PF00912">
    <property type="entry name" value="Transgly"/>
    <property type="match status" value="1"/>
</dbReference>
<dbReference type="InterPro" id="IPR012338">
    <property type="entry name" value="Beta-lactam/transpept-like"/>
</dbReference>